<gene>
    <name evidence="2" type="ORF">BET01_18715</name>
</gene>
<keyword evidence="1" id="KW-1133">Transmembrane helix</keyword>
<dbReference type="EMBL" id="MCIA01000014">
    <property type="protein sequence ID" value="RKD32043.1"/>
    <property type="molecule type" value="Genomic_DNA"/>
</dbReference>
<keyword evidence="3" id="KW-1185">Reference proteome</keyword>
<sequence>MLSILEIWISYILVKIGVSRQPIVTPVIILTYVCWCFVIKLALKAITMIFKISTRYFGYFMEIECPTLEVAVKKINSDEDTGTKEE</sequence>
<evidence type="ECO:0000313" key="2">
    <source>
        <dbReference type="EMBL" id="RKD32043.1"/>
    </source>
</evidence>
<dbReference type="AlphaFoldDB" id="A0A419T3Q5"/>
<evidence type="ECO:0000313" key="3">
    <source>
        <dbReference type="Proteomes" id="UP000284277"/>
    </source>
</evidence>
<keyword evidence="1" id="KW-0812">Transmembrane</keyword>
<dbReference type="RefSeq" id="WP_120196706.1">
    <property type="nucleotide sequence ID" value="NZ_MCIA01000014.1"/>
</dbReference>
<organism evidence="2 3">
    <name type="scientific">Lacrimispora algidixylanolytica</name>
    <dbReference type="NCBI Taxonomy" id="94868"/>
    <lineage>
        <taxon>Bacteria</taxon>
        <taxon>Bacillati</taxon>
        <taxon>Bacillota</taxon>
        <taxon>Clostridia</taxon>
        <taxon>Lachnospirales</taxon>
        <taxon>Lachnospiraceae</taxon>
        <taxon>Lacrimispora</taxon>
    </lineage>
</organism>
<comment type="caution">
    <text evidence="2">The sequence shown here is derived from an EMBL/GenBank/DDBJ whole genome shotgun (WGS) entry which is preliminary data.</text>
</comment>
<protein>
    <submittedName>
        <fullName evidence="2">Uncharacterized protein</fullName>
    </submittedName>
</protein>
<evidence type="ECO:0000256" key="1">
    <source>
        <dbReference type="SAM" id="Phobius"/>
    </source>
</evidence>
<reference evidence="2 3" key="1">
    <citation type="submission" date="2016-08" db="EMBL/GenBank/DDBJ databases">
        <title>A new outlook on sporulation: Clostridium algidixylanolyticum.</title>
        <authorList>
            <person name="Poppleton D.I."/>
            <person name="Gribaldo S."/>
        </authorList>
    </citation>
    <scope>NUCLEOTIDE SEQUENCE [LARGE SCALE GENOMIC DNA]</scope>
    <source>
        <strain evidence="2 3">SPL73</strain>
    </source>
</reference>
<name>A0A419T3Q5_9FIRM</name>
<proteinExistence type="predicted"/>
<feature type="transmembrane region" description="Helical" evidence="1">
    <location>
        <begin position="23"/>
        <end position="43"/>
    </location>
</feature>
<dbReference type="Proteomes" id="UP000284277">
    <property type="component" value="Unassembled WGS sequence"/>
</dbReference>
<accession>A0A419T3Q5</accession>
<keyword evidence="1" id="KW-0472">Membrane</keyword>